<accession>A0A8H7W2L6</accession>
<evidence type="ECO:0000259" key="7">
    <source>
        <dbReference type="Pfam" id="PF01494"/>
    </source>
</evidence>
<evidence type="ECO:0000313" key="9">
    <source>
        <dbReference type="Proteomes" id="UP000664132"/>
    </source>
</evidence>
<reference evidence="8" key="1">
    <citation type="submission" date="2021-02" db="EMBL/GenBank/DDBJ databases">
        <title>Genome sequence Cadophora malorum strain M34.</title>
        <authorList>
            <person name="Stefanovic E."/>
            <person name="Vu D."/>
            <person name="Scully C."/>
            <person name="Dijksterhuis J."/>
            <person name="Roader J."/>
            <person name="Houbraken J."/>
        </authorList>
    </citation>
    <scope>NUCLEOTIDE SEQUENCE</scope>
    <source>
        <strain evidence="8">M34</strain>
    </source>
</reference>
<evidence type="ECO:0000256" key="4">
    <source>
        <dbReference type="ARBA" id="ARBA00023002"/>
    </source>
</evidence>
<dbReference type="GO" id="GO:0071949">
    <property type="term" value="F:FAD binding"/>
    <property type="evidence" value="ECO:0007669"/>
    <property type="project" value="InterPro"/>
</dbReference>
<evidence type="ECO:0000256" key="3">
    <source>
        <dbReference type="ARBA" id="ARBA00022827"/>
    </source>
</evidence>
<evidence type="ECO:0000256" key="6">
    <source>
        <dbReference type="SAM" id="MobiDB-lite"/>
    </source>
</evidence>
<comment type="caution">
    <text evidence="8">The sequence shown here is derived from an EMBL/GenBank/DDBJ whole genome shotgun (WGS) entry which is preliminary data.</text>
</comment>
<evidence type="ECO:0000256" key="5">
    <source>
        <dbReference type="ARBA" id="ARBA00023033"/>
    </source>
</evidence>
<dbReference type="PANTHER" id="PTHR47178">
    <property type="entry name" value="MONOOXYGENASE, FAD-BINDING"/>
    <property type="match status" value="1"/>
</dbReference>
<evidence type="ECO:0000256" key="1">
    <source>
        <dbReference type="ARBA" id="ARBA00001974"/>
    </source>
</evidence>
<dbReference type="PRINTS" id="PR00420">
    <property type="entry name" value="RNGMNOXGNASE"/>
</dbReference>
<comment type="cofactor">
    <cofactor evidence="1">
        <name>FAD</name>
        <dbReference type="ChEBI" id="CHEBI:57692"/>
    </cofactor>
</comment>
<dbReference type="EMBL" id="JAFJYH010000350">
    <property type="protein sequence ID" value="KAG4412842.1"/>
    <property type="molecule type" value="Genomic_DNA"/>
</dbReference>
<proteinExistence type="predicted"/>
<name>A0A8H7W2L6_9HELO</name>
<dbReference type="Proteomes" id="UP000664132">
    <property type="component" value="Unassembled WGS sequence"/>
</dbReference>
<gene>
    <name evidence="8" type="ORF">IFR04_014026</name>
</gene>
<dbReference type="InterPro" id="IPR036188">
    <property type="entry name" value="FAD/NAD-bd_sf"/>
</dbReference>
<organism evidence="8 9">
    <name type="scientific">Cadophora malorum</name>
    <dbReference type="NCBI Taxonomy" id="108018"/>
    <lineage>
        <taxon>Eukaryota</taxon>
        <taxon>Fungi</taxon>
        <taxon>Dikarya</taxon>
        <taxon>Ascomycota</taxon>
        <taxon>Pezizomycotina</taxon>
        <taxon>Leotiomycetes</taxon>
        <taxon>Helotiales</taxon>
        <taxon>Ploettnerulaceae</taxon>
        <taxon>Cadophora</taxon>
    </lineage>
</organism>
<feature type="compositionally biased region" description="Basic and acidic residues" evidence="6">
    <location>
        <begin position="393"/>
        <end position="410"/>
    </location>
</feature>
<dbReference type="PANTHER" id="PTHR47178:SF3">
    <property type="entry name" value="FAD-BINDING DOMAIN-CONTAINING PROTEIN"/>
    <property type="match status" value="1"/>
</dbReference>
<keyword evidence="5" id="KW-0503">Monooxygenase</keyword>
<feature type="domain" description="FAD-binding" evidence="7">
    <location>
        <begin position="9"/>
        <end position="47"/>
    </location>
</feature>
<dbReference type="SUPFAM" id="SSF51905">
    <property type="entry name" value="FAD/NAD(P)-binding domain"/>
    <property type="match status" value="1"/>
</dbReference>
<dbReference type="Pfam" id="PF01494">
    <property type="entry name" value="FAD_binding_3"/>
    <property type="match status" value="2"/>
</dbReference>
<sequence>MGSQAEPLRVLIIGAGSAGLLFAQVLKQAGIACTAFEQDTSLFQRPRDWNFGIYWAQSRLDECLTDDLKALIPSVQTDPSYVANEESVMPVHNGETGELMKNLPAPWSLRLKRKKLIEMLGKDVDIKWGKKVASIVTGTDTVTATFTDGTSETGNLLIGCEGAHSLTREFLLGPKEAELLLSPCVASVIITKISKQASIDLRALHPRYTITFHPNGTFTWMSIHDCSSPDPGEWTWMLMQTWRSDAETGLKGDNILPAMYERGKTFGYPFNEVFATIPPGTPVWHNRLRYWPTKPWDSRNGLVTLAGDAAHPMTFHRGQGLNNAITDAADFLVHLRAMKQQTPGELAAAVKRYETELWPRGNEAVLASHENTNAVHDWKTMMQSPLFTSGLAKKGDKNASAEDEAKVEDEIKPVEEAQEKIIGEMAKVELKE</sequence>
<keyword evidence="4" id="KW-0560">Oxidoreductase</keyword>
<dbReference type="OrthoDB" id="47494at2759"/>
<keyword evidence="9" id="KW-1185">Reference proteome</keyword>
<evidence type="ECO:0000256" key="2">
    <source>
        <dbReference type="ARBA" id="ARBA00022630"/>
    </source>
</evidence>
<dbReference type="GO" id="GO:0004497">
    <property type="term" value="F:monooxygenase activity"/>
    <property type="evidence" value="ECO:0007669"/>
    <property type="project" value="UniProtKB-KW"/>
</dbReference>
<evidence type="ECO:0000313" key="8">
    <source>
        <dbReference type="EMBL" id="KAG4412842.1"/>
    </source>
</evidence>
<keyword evidence="2" id="KW-0285">Flavoprotein</keyword>
<dbReference type="Gene3D" id="3.50.50.60">
    <property type="entry name" value="FAD/NAD(P)-binding domain"/>
    <property type="match status" value="1"/>
</dbReference>
<dbReference type="AlphaFoldDB" id="A0A8H7W2L6"/>
<feature type="domain" description="FAD-binding" evidence="7">
    <location>
        <begin position="298"/>
        <end position="361"/>
    </location>
</feature>
<protein>
    <recommendedName>
        <fullName evidence="7">FAD-binding domain-containing protein</fullName>
    </recommendedName>
</protein>
<keyword evidence="3" id="KW-0274">FAD</keyword>
<dbReference type="InterPro" id="IPR002938">
    <property type="entry name" value="FAD-bd"/>
</dbReference>
<feature type="region of interest" description="Disordered" evidence="6">
    <location>
        <begin position="389"/>
        <end position="410"/>
    </location>
</feature>